<dbReference type="PANTHER" id="PTHR28527:SF1">
    <property type="entry name" value="SWI5-DEPENDENT RECOMBINATION DNA REPAIR PROTEIN 1"/>
    <property type="match status" value="1"/>
</dbReference>
<dbReference type="PANTHER" id="PTHR28527">
    <property type="entry name" value="MATING-TYPE SWITCHING PROTEIN SWI2-RELATED"/>
    <property type="match status" value="1"/>
</dbReference>
<gene>
    <name evidence="3" type="ORF">QBC34DRAFT_433728</name>
</gene>
<protein>
    <recommendedName>
        <fullName evidence="5">Swi5-dependent recombination DNA repair protein 1</fullName>
    </recommendedName>
</protein>
<keyword evidence="4" id="KW-1185">Reference proteome</keyword>
<feature type="compositionally biased region" description="Basic and acidic residues" evidence="2">
    <location>
        <begin position="208"/>
        <end position="220"/>
    </location>
</feature>
<evidence type="ECO:0008006" key="5">
    <source>
        <dbReference type="Google" id="ProtNLM"/>
    </source>
</evidence>
<reference evidence="3" key="1">
    <citation type="journal article" date="2023" name="Mol. Phylogenet. Evol.">
        <title>Genome-scale phylogeny and comparative genomics of the fungal order Sordariales.</title>
        <authorList>
            <person name="Hensen N."/>
            <person name="Bonometti L."/>
            <person name="Westerberg I."/>
            <person name="Brannstrom I.O."/>
            <person name="Guillou S."/>
            <person name="Cros-Aarteil S."/>
            <person name="Calhoun S."/>
            <person name="Haridas S."/>
            <person name="Kuo A."/>
            <person name="Mondo S."/>
            <person name="Pangilinan J."/>
            <person name="Riley R."/>
            <person name="LaButti K."/>
            <person name="Andreopoulos B."/>
            <person name="Lipzen A."/>
            <person name="Chen C."/>
            <person name="Yan M."/>
            <person name="Daum C."/>
            <person name="Ng V."/>
            <person name="Clum A."/>
            <person name="Steindorff A."/>
            <person name="Ohm R.A."/>
            <person name="Martin F."/>
            <person name="Silar P."/>
            <person name="Natvig D.O."/>
            <person name="Lalanne C."/>
            <person name="Gautier V."/>
            <person name="Ament-Velasquez S.L."/>
            <person name="Kruys A."/>
            <person name="Hutchinson M.I."/>
            <person name="Powell A.J."/>
            <person name="Barry K."/>
            <person name="Miller A.N."/>
            <person name="Grigoriev I.V."/>
            <person name="Debuchy R."/>
            <person name="Gladieux P."/>
            <person name="Hiltunen Thoren M."/>
            <person name="Johannesson H."/>
        </authorList>
    </citation>
    <scope>NUCLEOTIDE SEQUENCE</scope>
    <source>
        <strain evidence="3">PSN243</strain>
    </source>
</reference>
<name>A0AAV9H2C3_9PEZI</name>
<keyword evidence="1" id="KW-0175">Coiled coil</keyword>
<feature type="compositionally biased region" description="Acidic residues" evidence="2">
    <location>
        <begin position="221"/>
        <end position="240"/>
    </location>
</feature>
<feature type="region of interest" description="Disordered" evidence="2">
    <location>
        <begin position="193"/>
        <end position="245"/>
    </location>
</feature>
<reference evidence="3" key="2">
    <citation type="submission" date="2023-05" db="EMBL/GenBank/DDBJ databases">
        <authorList>
            <consortium name="Lawrence Berkeley National Laboratory"/>
            <person name="Steindorff A."/>
            <person name="Hensen N."/>
            <person name="Bonometti L."/>
            <person name="Westerberg I."/>
            <person name="Brannstrom I.O."/>
            <person name="Guillou S."/>
            <person name="Cros-Aarteil S."/>
            <person name="Calhoun S."/>
            <person name="Haridas S."/>
            <person name="Kuo A."/>
            <person name="Mondo S."/>
            <person name="Pangilinan J."/>
            <person name="Riley R."/>
            <person name="Labutti K."/>
            <person name="Andreopoulos B."/>
            <person name="Lipzen A."/>
            <person name="Chen C."/>
            <person name="Yanf M."/>
            <person name="Daum C."/>
            <person name="Ng V."/>
            <person name="Clum A."/>
            <person name="Ohm R."/>
            <person name="Martin F."/>
            <person name="Silar P."/>
            <person name="Natvig D."/>
            <person name="Lalanne C."/>
            <person name="Gautier V."/>
            <person name="Ament-Velasquez S.L."/>
            <person name="Kruys A."/>
            <person name="Hutchinson M.I."/>
            <person name="Powell A.J."/>
            <person name="Barry K."/>
            <person name="Miller A.N."/>
            <person name="Grigoriev I.V."/>
            <person name="Debuchy R."/>
            <person name="Gladieux P."/>
            <person name="Thoren M.H."/>
            <person name="Johannesson H."/>
        </authorList>
    </citation>
    <scope>NUCLEOTIDE SEQUENCE</scope>
    <source>
        <strain evidence="3">PSN243</strain>
    </source>
</reference>
<accession>A0AAV9H2C3</accession>
<dbReference type="Gene3D" id="6.10.140.1020">
    <property type="match status" value="1"/>
</dbReference>
<feature type="region of interest" description="Disordered" evidence="2">
    <location>
        <begin position="1"/>
        <end position="114"/>
    </location>
</feature>
<feature type="compositionally biased region" description="Low complexity" evidence="2">
    <location>
        <begin position="42"/>
        <end position="77"/>
    </location>
</feature>
<organism evidence="3 4">
    <name type="scientific">Podospora aff. communis PSN243</name>
    <dbReference type="NCBI Taxonomy" id="3040156"/>
    <lineage>
        <taxon>Eukaryota</taxon>
        <taxon>Fungi</taxon>
        <taxon>Dikarya</taxon>
        <taxon>Ascomycota</taxon>
        <taxon>Pezizomycotina</taxon>
        <taxon>Sordariomycetes</taxon>
        <taxon>Sordariomycetidae</taxon>
        <taxon>Sordariales</taxon>
        <taxon>Podosporaceae</taxon>
        <taxon>Podospora</taxon>
    </lineage>
</organism>
<dbReference type="AlphaFoldDB" id="A0AAV9H2C3"/>
<evidence type="ECO:0000256" key="2">
    <source>
        <dbReference type="SAM" id="MobiDB-lite"/>
    </source>
</evidence>
<proteinExistence type="predicted"/>
<comment type="caution">
    <text evidence="3">The sequence shown here is derived from an EMBL/GenBank/DDBJ whole genome shotgun (WGS) entry which is preliminary data.</text>
</comment>
<feature type="coiled-coil region" evidence="1">
    <location>
        <begin position="120"/>
        <end position="147"/>
    </location>
</feature>
<dbReference type="EMBL" id="MU865916">
    <property type="protein sequence ID" value="KAK4454810.1"/>
    <property type="molecule type" value="Genomic_DNA"/>
</dbReference>
<evidence type="ECO:0000256" key="1">
    <source>
        <dbReference type="SAM" id="Coils"/>
    </source>
</evidence>
<dbReference type="GO" id="GO:0006310">
    <property type="term" value="P:DNA recombination"/>
    <property type="evidence" value="ECO:0007669"/>
    <property type="project" value="TreeGrafter"/>
</dbReference>
<evidence type="ECO:0000313" key="4">
    <source>
        <dbReference type="Proteomes" id="UP001321760"/>
    </source>
</evidence>
<sequence length="271" mass="29876">MSSNTPEPSAKRRRVEAANSTLRKPFKSPLIKRPANPNLTSTPTPRTTGAGTAGRNVFDGPASGSGIAGIRISSPSPLRFTPVTPNLKRRSMSPTKGRRTAGSREGGDGDTLQDQLRKIQRETAARIRAAEAELEVVEQAVQIRQESEAKRPGEEIDAELKELVGKWKGASRMAAEELFELIKGRVERMGGTKGMLRRREGYYGGGDDAERRGGEEREGNESDGEREDDGDREEVEEENENQGFTMLAMLKSLNIEPELLGWDPSEEKWLD</sequence>
<evidence type="ECO:0000313" key="3">
    <source>
        <dbReference type="EMBL" id="KAK4454810.1"/>
    </source>
</evidence>
<feature type="compositionally biased region" description="Basic residues" evidence="2">
    <location>
        <begin position="87"/>
        <end position="101"/>
    </location>
</feature>
<dbReference type="Proteomes" id="UP001321760">
    <property type="component" value="Unassembled WGS sequence"/>
</dbReference>